<dbReference type="Gene3D" id="2.60.40.2070">
    <property type="match status" value="1"/>
</dbReference>
<organism evidence="14 15">
    <name type="scientific">Beauveria bassiana D1-5</name>
    <dbReference type="NCBI Taxonomy" id="1245745"/>
    <lineage>
        <taxon>Eukaryota</taxon>
        <taxon>Fungi</taxon>
        <taxon>Dikarya</taxon>
        <taxon>Ascomycota</taxon>
        <taxon>Pezizomycotina</taxon>
        <taxon>Sordariomycetes</taxon>
        <taxon>Hypocreomycetidae</taxon>
        <taxon>Hypocreales</taxon>
        <taxon>Cordycipitaceae</taxon>
        <taxon>Beauveria</taxon>
    </lineage>
</organism>
<dbReference type="Pfam" id="PF13954">
    <property type="entry name" value="PapC_N"/>
    <property type="match status" value="1"/>
</dbReference>
<gene>
    <name evidence="14" type="ORF">BBAD15_g1030</name>
</gene>
<evidence type="ECO:0000256" key="2">
    <source>
        <dbReference type="ARBA" id="ARBA00022448"/>
    </source>
</evidence>
<dbReference type="HOGENOM" id="CLU_009120_3_1_1"/>
<dbReference type="Gene3D" id="2.60.40.2610">
    <property type="entry name" value="Outer membrane usher protein FimD, plug domain"/>
    <property type="match status" value="1"/>
</dbReference>
<evidence type="ECO:0000259" key="13">
    <source>
        <dbReference type="Pfam" id="PF22003"/>
    </source>
</evidence>
<proteinExistence type="predicted"/>
<feature type="domain" description="PapC N-terminal" evidence="12">
    <location>
        <begin position="34"/>
        <end position="178"/>
    </location>
</feature>
<evidence type="ECO:0000256" key="3">
    <source>
        <dbReference type="ARBA" id="ARBA00022452"/>
    </source>
</evidence>
<dbReference type="InterPro" id="IPR036937">
    <property type="entry name" value="Adhesion_dom_fimbrial_sf"/>
</dbReference>
<reference evidence="14 15" key="1">
    <citation type="submission" date="2012-10" db="EMBL/GenBank/DDBJ databases">
        <title>Genome sequencing and analysis of entomopathogenic fungi Beauveria bassiana D1-5.</title>
        <authorList>
            <person name="Li Q."/>
            <person name="Wang L."/>
            <person name="Zhang Z."/>
            <person name="Wang Q."/>
            <person name="Ren J."/>
            <person name="Wang M."/>
            <person name="Xu W."/>
            <person name="Wang J."/>
            <person name="Lu Y."/>
            <person name="Du Q."/>
            <person name="Sun Z."/>
        </authorList>
    </citation>
    <scope>NUCLEOTIDE SEQUENCE [LARGE SCALE GENOMIC DNA]</scope>
    <source>
        <strain evidence="14 15">D1-5</strain>
    </source>
</reference>
<name>A0A0A2VZA5_BEABA</name>
<keyword evidence="8" id="KW-0998">Cell outer membrane</keyword>
<feature type="domain" description="MrkD-like receptor binding" evidence="13">
    <location>
        <begin position="843"/>
        <end position="971"/>
    </location>
</feature>
<keyword evidence="2" id="KW-0813">Transport</keyword>
<evidence type="ECO:0000256" key="5">
    <source>
        <dbReference type="ARBA" id="ARBA00022692"/>
    </source>
</evidence>
<sequence>MFMPFTHHRRLRFAPSLLALSVISLPPAAFADDYFDPRALELNKDEADIDTARFSKSGGQLPGNYLVDIFVNGNKIDSREVAFVERDGKLRPEFTPAQLGDMGVKVAAFPGLQQQPSDKPISNIGQYIPGVDSEFDFGIQRLDLNIPQAALTSEARGYVDPMLWDQGLPALMMNYSFSGANTSQRQHGGNDDSRYLNLRSGANLGAWRVRNYSTWNDGNGQRKWQNVNSYLQRDIHALKGQFTVGDSATPGDVFDSLQYRGVQLASDDNMYPDSLRGFAPVVRGIARSNAQVTVRQSGYIIYQTYVPAGAFAISDLYPTSASGDLEVTITEADGTERRFVQPFSAVPVMLREGRLKYSATAGEYRTLTPGAKTPGFMQSTLIYGLPYDYTVYGGSLFAGDYSSLAVGVGHGFGDFGSVSADMTQAKTTLWDGSHNSGQSFRFQYGKDVESTNTTFTLAGYRYSTSGFYDFREANELYTDENSSWRRSYNKRSRMQLNINQSLKAYGSVYLTAYQQDYWGYKGYERNFSAGYNFTHSDISYSLSYTLIRLPGDNLNDQQFAFSMQVPLSKWLPGSWAGYGINSSRKGSTRQEVSLSGTALEGNNLGYNLQQSYENRGGGNSGTLSADYRGTYGEVRGGYNYTPDTRQVTYGLEGGVVAHPFGITLSQPLGDSMALVRAPGAGHVGVMNQTGVKTDWRGYAVVPYVSSYRQNRIALDTETLSDQVDIDDTVLNVVPTKGALVLADFKTQSGSRVLMNLSYRGKAVPFGATATLVQPAGENENSSIVGPDGQLYISGMPDSGRIRVQWGSDGNQKCSAAFTLPEANSYSPVRELTALWTSEQRTSFNMGTITVQRDLPVGTVLAERSSTRGADSQTANCTAGTWRYDFNEFKFPTLSAYGNDVYDTNIEGVGIRLYSSSAEGGLRRPLPFWATFTNPPSTGIWIGSIKTVQLVKTSPNSVGAGAVTTGTIARGYLTPGNRFYFFTMSLTGGTIVRAACTVTNTSISVPLGQKMTAEFTGVGSTTKNEAFNIPLNCSANTRVKVTLDGTAHSSGAAGVLALSPSSGGTVATGVGVQVLYNNNPVSFGTLINIGTAGSGAYNIPLVGRYYQTNAQVTGGQANATATFTMTYN</sequence>
<dbReference type="Pfam" id="PF22003">
    <property type="entry name" value="MrkDrd"/>
    <property type="match status" value="1"/>
</dbReference>
<evidence type="ECO:0000259" key="10">
    <source>
        <dbReference type="Pfam" id="PF00419"/>
    </source>
</evidence>
<dbReference type="InterPro" id="IPR000259">
    <property type="entry name" value="Adhesion_dom_fimbrial"/>
</dbReference>
<dbReference type="Pfam" id="PF00577">
    <property type="entry name" value="Usher"/>
    <property type="match status" value="1"/>
</dbReference>
<dbReference type="Gene3D" id="3.10.20.410">
    <property type="match status" value="1"/>
</dbReference>
<evidence type="ECO:0000259" key="12">
    <source>
        <dbReference type="Pfam" id="PF13954"/>
    </source>
</evidence>
<evidence type="ECO:0000256" key="1">
    <source>
        <dbReference type="ARBA" id="ARBA00004442"/>
    </source>
</evidence>
<dbReference type="Pfam" id="PF00419">
    <property type="entry name" value="Fimbrial"/>
    <property type="match status" value="1"/>
</dbReference>
<dbReference type="InterPro" id="IPR025885">
    <property type="entry name" value="PapC_N"/>
</dbReference>
<keyword evidence="7" id="KW-0472">Membrane</keyword>
<dbReference type="Gene3D" id="2.60.40.3110">
    <property type="match status" value="1"/>
</dbReference>
<dbReference type="Pfam" id="PF13953">
    <property type="entry name" value="PapC_C"/>
    <property type="match status" value="1"/>
</dbReference>
<evidence type="ECO:0000259" key="11">
    <source>
        <dbReference type="Pfam" id="PF13953"/>
    </source>
</evidence>
<dbReference type="AlphaFoldDB" id="A0A0A2VZA5"/>
<dbReference type="PROSITE" id="PS01151">
    <property type="entry name" value="FIMBRIAL_USHER"/>
    <property type="match status" value="1"/>
</dbReference>
<feature type="domain" description="Fimbrial-type adhesion" evidence="10">
    <location>
        <begin position="988"/>
        <end position="1126"/>
    </location>
</feature>
<evidence type="ECO:0000256" key="7">
    <source>
        <dbReference type="ARBA" id="ARBA00023136"/>
    </source>
</evidence>
<keyword evidence="5" id="KW-0812">Transmembrane</keyword>
<accession>A0A0A2VZA5</accession>
<keyword evidence="4" id="KW-1029">Fimbrium biogenesis</keyword>
<dbReference type="InterPro" id="IPR008966">
    <property type="entry name" value="Adhesion_dom_sf"/>
</dbReference>
<dbReference type="Proteomes" id="UP000030106">
    <property type="component" value="Unassembled WGS sequence"/>
</dbReference>
<evidence type="ECO:0000256" key="8">
    <source>
        <dbReference type="ARBA" id="ARBA00023237"/>
    </source>
</evidence>
<comment type="subcellular location">
    <subcellularLocation>
        <location evidence="1">Cell outer membrane</location>
    </subcellularLocation>
</comment>
<dbReference type="STRING" id="1245745.A0A0A2VZA5"/>
<protein>
    <submittedName>
        <fullName evidence="14">Outer membrane usher protein lpfC</fullName>
    </submittedName>
</protein>
<dbReference type="Gene3D" id="2.60.40.3310">
    <property type="match status" value="1"/>
</dbReference>
<dbReference type="PANTHER" id="PTHR30451:SF21">
    <property type="entry name" value="FIMBRIAL USHER DOMAIN-CONTAINING PROTEIN YDET-RELATED"/>
    <property type="match status" value="1"/>
</dbReference>
<evidence type="ECO:0000313" key="15">
    <source>
        <dbReference type="Proteomes" id="UP000030106"/>
    </source>
</evidence>
<evidence type="ECO:0000256" key="4">
    <source>
        <dbReference type="ARBA" id="ARBA00022558"/>
    </source>
</evidence>
<feature type="signal peptide" evidence="9">
    <location>
        <begin position="1"/>
        <end position="31"/>
    </location>
</feature>
<evidence type="ECO:0000256" key="6">
    <source>
        <dbReference type="ARBA" id="ARBA00022729"/>
    </source>
</evidence>
<dbReference type="InterPro" id="IPR000015">
    <property type="entry name" value="Fimb_usher"/>
</dbReference>
<dbReference type="InterPro" id="IPR042186">
    <property type="entry name" value="FimD_plug_dom"/>
</dbReference>
<dbReference type="FunFam" id="2.60.40.3110:FF:000001">
    <property type="entry name" value="Putative fimbrial outer membrane usher"/>
    <property type="match status" value="1"/>
</dbReference>
<dbReference type="InterPro" id="IPR025949">
    <property type="entry name" value="PapC-like_C"/>
</dbReference>
<comment type="caution">
    <text evidence="14">The sequence shown here is derived from an EMBL/GenBank/DDBJ whole genome shotgun (WGS) entry which is preliminary data.</text>
</comment>
<dbReference type="EMBL" id="ANFO01000051">
    <property type="protein sequence ID" value="KGQ13211.1"/>
    <property type="molecule type" value="Genomic_DNA"/>
</dbReference>
<dbReference type="GO" id="GO:0015473">
    <property type="term" value="F:fimbrial usher porin activity"/>
    <property type="evidence" value="ECO:0007669"/>
    <property type="project" value="InterPro"/>
</dbReference>
<keyword evidence="6 9" id="KW-0732">Signal</keyword>
<keyword evidence="3" id="KW-1134">Transmembrane beta strand</keyword>
<dbReference type="FunFam" id="2.60.40.2610:FF:000001">
    <property type="entry name" value="Outer membrane fimbrial usher protein"/>
    <property type="match status" value="1"/>
</dbReference>
<dbReference type="GO" id="GO:0007155">
    <property type="term" value="P:cell adhesion"/>
    <property type="evidence" value="ECO:0007669"/>
    <property type="project" value="InterPro"/>
</dbReference>
<dbReference type="InterPro" id="IPR043142">
    <property type="entry name" value="PapC-like_C_sf"/>
</dbReference>
<evidence type="ECO:0000313" key="14">
    <source>
        <dbReference type="EMBL" id="KGQ13211.1"/>
    </source>
</evidence>
<feature type="domain" description="PapC-like C-terminal" evidence="11">
    <location>
        <begin position="753"/>
        <end position="821"/>
    </location>
</feature>
<dbReference type="InterPro" id="IPR037224">
    <property type="entry name" value="PapC_N_sf"/>
</dbReference>
<dbReference type="SUPFAM" id="SSF49401">
    <property type="entry name" value="Bacterial adhesins"/>
    <property type="match status" value="1"/>
</dbReference>
<evidence type="ECO:0000256" key="9">
    <source>
        <dbReference type="SAM" id="SignalP"/>
    </source>
</evidence>
<dbReference type="GO" id="GO:0016020">
    <property type="term" value="C:membrane"/>
    <property type="evidence" value="ECO:0007669"/>
    <property type="project" value="InterPro"/>
</dbReference>
<dbReference type="InterPro" id="IPR018030">
    <property type="entry name" value="Fimbrial_membr_usher_CS"/>
</dbReference>
<dbReference type="Gene3D" id="2.60.40.1090">
    <property type="entry name" value="Fimbrial-type adhesion domain"/>
    <property type="match status" value="1"/>
</dbReference>
<dbReference type="InterPro" id="IPR054160">
    <property type="entry name" value="MrkD_recept-bd"/>
</dbReference>
<dbReference type="SUPFAM" id="SSF141729">
    <property type="entry name" value="FimD N-terminal domain-like"/>
    <property type="match status" value="1"/>
</dbReference>
<dbReference type="PANTHER" id="PTHR30451">
    <property type="entry name" value="OUTER MEMBRANE USHER PROTEIN"/>
    <property type="match status" value="1"/>
</dbReference>
<feature type="chain" id="PRO_5001995879" evidence="9">
    <location>
        <begin position="32"/>
        <end position="1127"/>
    </location>
</feature>